<evidence type="ECO:0000313" key="3">
    <source>
        <dbReference type="Proteomes" id="UP000254346"/>
    </source>
</evidence>
<dbReference type="Proteomes" id="UP000254346">
    <property type="component" value="Unassembled WGS sequence"/>
</dbReference>
<dbReference type="AlphaFoldDB" id="A0A379VPU9"/>
<accession>A0A379VPU9</accession>
<dbReference type="EMBL" id="UGXR01000001">
    <property type="protein sequence ID" value="SUH08613.1"/>
    <property type="molecule type" value="Genomic_DNA"/>
</dbReference>
<evidence type="ECO:0000256" key="1">
    <source>
        <dbReference type="SAM" id="MobiDB-lite"/>
    </source>
</evidence>
<feature type="compositionally biased region" description="Basic and acidic residues" evidence="1">
    <location>
        <begin position="1"/>
        <end position="10"/>
    </location>
</feature>
<evidence type="ECO:0000313" key="2">
    <source>
        <dbReference type="EMBL" id="SUH08613.1"/>
    </source>
</evidence>
<feature type="region of interest" description="Disordered" evidence="1">
    <location>
        <begin position="1"/>
        <end position="23"/>
    </location>
</feature>
<proteinExistence type="predicted"/>
<protein>
    <submittedName>
        <fullName evidence="2">Uncharacterized protein</fullName>
    </submittedName>
</protein>
<reference evidence="2 3" key="1">
    <citation type="submission" date="2018-06" db="EMBL/GenBank/DDBJ databases">
        <authorList>
            <consortium name="Pathogen Informatics"/>
            <person name="Doyle S."/>
        </authorList>
    </citation>
    <scope>NUCLEOTIDE SEQUENCE [LARGE SCALE GENOMIC DNA]</scope>
    <source>
        <strain evidence="2 3">NCTC8256</strain>
    </source>
</reference>
<gene>
    <name evidence="2" type="ORF">NCTC8256_02547</name>
</gene>
<name>A0A379VPU9_SALET</name>
<sequence>MKVFLQDKGHHQTATGMQMAHRPVNQRRQMPAAAAHKHRIGFPGYGHWRFAGENIDIAAGKALTILIKQP</sequence>
<organism evidence="2 3">
    <name type="scientific">Salmonella enterica I</name>
    <dbReference type="NCBI Taxonomy" id="59201"/>
    <lineage>
        <taxon>Bacteria</taxon>
        <taxon>Pseudomonadati</taxon>
        <taxon>Pseudomonadota</taxon>
        <taxon>Gammaproteobacteria</taxon>
        <taxon>Enterobacterales</taxon>
        <taxon>Enterobacteriaceae</taxon>
        <taxon>Salmonella</taxon>
    </lineage>
</organism>